<dbReference type="InterPro" id="IPR023159">
    <property type="entry name" value="SO1590-like_sf"/>
</dbReference>
<organism evidence="1 2">
    <name type="scientific">Dokdonella ginsengisoli</name>
    <dbReference type="NCBI Taxonomy" id="363846"/>
    <lineage>
        <taxon>Bacteria</taxon>
        <taxon>Pseudomonadati</taxon>
        <taxon>Pseudomonadota</taxon>
        <taxon>Gammaproteobacteria</taxon>
        <taxon>Lysobacterales</taxon>
        <taxon>Rhodanobacteraceae</taxon>
        <taxon>Dokdonella</taxon>
    </lineage>
</organism>
<dbReference type="Gene3D" id="2.40.350.10">
    <property type="entry name" value="SO1590-like"/>
    <property type="match status" value="1"/>
</dbReference>
<dbReference type="RefSeq" id="WP_380019003.1">
    <property type="nucleotide sequence ID" value="NZ_JBHSHD010000003.1"/>
</dbReference>
<evidence type="ECO:0000313" key="1">
    <source>
        <dbReference type="EMBL" id="MFC4819249.1"/>
    </source>
</evidence>
<sequence>MKQPAKGAFDVKVQPLEAYNKNPDAGLGRMSIDKQFHGDLDAVSQGEMLYAGNSKDTGGYVAVERVTGTLHGKRGAFSLQHNATRTPGEAHLNIIVVPGSGTGELAGLDGTMKIVIAEGGKHYYEFDYELAE</sequence>
<dbReference type="InterPro" id="IPR021607">
    <property type="entry name" value="DUF3224"/>
</dbReference>
<gene>
    <name evidence="1" type="ORF">ACFO6Q_02875</name>
</gene>
<dbReference type="SUPFAM" id="SSF159238">
    <property type="entry name" value="SO1590-like"/>
    <property type="match status" value="1"/>
</dbReference>
<reference evidence="2" key="1">
    <citation type="journal article" date="2019" name="Int. J. Syst. Evol. Microbiol.">
        <title>The Global Catalogue of Microorganisms (GCM) 10K type strain sequencing project: providing services to taxonomists for standard genome sequencing and annotation.</title>
        <authorList>
            <consortium name="The Broad Institute Genomics Platform"/>
            <consortium name="The Broad Institute Genome Sequencing Center for Infectious Disease"/>
            <person name="Wu L."/>
            <person name="Ma J."/>
        </authorList>
    </citation>
    <scope>NUCLEOTIDE SEQUENCE [LARGE SCALE GENOMIC DNA]</scope>
    <source>
        <strain evidence="2">CCUG 30340</strain>
    </source>
</reference>
<evidence type="ECO:0000313" key="2">
    <source>
        <dbReference type="Proteomes" id="UP001595886"/>
    </source>
</evidence>
<keyword evidence="2" id="KW-1185">Reference proteome</keyword>
<dbReference type="Proteomes" id="UP001595886">
    <property type="component" value="Unassembled WGS sequence"/>
</dbReference>
<comment type="caution">
    <text evidence="1">The sequence shown here is derived from an EMBL/GenBank/DDBJ whole genome shotgun (WGS) entry which is preliminary data.</text>
</comment>
<dbReference type="EMBL" id="JBHSHD010000003">
    <property type="protein sequence ID" value="MFC4819249.1"/>
    <property type="molecule type" value="Genomic_DNA"/>
</dbReference>
<name>A0ABV9QS61_9GAMM</name>
<accession>A0ABV9QS61</accession>
<protein>
    <submittedName>
        <fullName evidence="1">DUF3224 domain-containing protein</fullName>
    </submittedName>
</protein>
<dbReference type="Pfam" id="PF11528">
    <property type="entry name" value="DUF3224"/>
    <property type="match status" value="1"/>
</dbReference>
<proteinExistence type="predicted"/>